<keyword evidence="3" id="KW-0132">Cell division</keyword>
<dbReference type="GO" id="GO:0007094">
    <property type="term" value="P:mitotic spindle assembly checkpoint signaling"/>
    <property type="evidence" value="ECO:0007669"/>
    <property type="project" value="TreeGrafter"/>
</dbReference>
<dbReference type="PROSITE" id="PS50815">
    <property type="entry name" value="HORMA"/>
    <property type="match status" value="1"/>
</dbReference>
<dbReference type="InterPro" id="IPR003511">
    <property type="entry name" value="HORMA_dom"/>
</dbReference>
<dbReference type="EMBL" id="CANTFK010000584">
    <property type="protein sequence ID" value="CAI5718407.1"/>
    <property type="molecule type" value="Genomic_DNA"/>
</dbReference>
<protein>
    <recommendedName>
        <fullName evidence="7">HORMA domain-containing protein</fullName>
    </recommendedName>
</protein>
<dbReference type="Gene3D" id="3.30.900.10">
    <property type="entry name" value="HORMA domain"/>
    <property type="match status" value="1"/>
</dbReference>
<evidence type="ECO:0000256" key="1">
    <source>
        <dbReference type="ARBA" id="ARBA00004123"/>
    </source>
</evidence>
<comment type="similarity">
    <text evidence="2">Belongs to the MAD2 family.</text>
</comment>
<sequence length="220" mass="25050">MVHPGKRVDDRRGTGATAQISENLITLKGSTEIVTEFFSYSINTILYQRGIYPAESFKQVQKYGLNMLMTDDDKLNDFFTKFLHQLSNWIIKGEVQKLVLVITGIETQEVLERWAFEVHSENGTDDSSATSSKSKKEIMAEIQAIIRQITASVSFLPLLEEQCAFDLLVYTDKNSEVPALWEESDPRYIKDSAEVRLRSFSTKVHKVDAMVAYRNPEADI</sequence>
<dbReference type="AlphaFoldDB" id="A0AAV0TDS9"/>
<dbReference type="PANTHER" id="PTHR11842:SF11">
    <property type="entry name" value="MITOTIC SPINDLE ASSEMBLY CHECKPOINT PROTEIN MAD2A"/>
    <property type="match status" value="1"/>
</dbReference>
<evidence type="ECO:0000256" key="4">
    <source>
        <dbReference type="ARBA" id="ARBA00022776"/>
    </source>
</evidence>
<dbReference type="Proteomes" id="UP001159659">
    <property type="component" value="Unassembled WGS sequence"/>
</dbReference>
<dbReference type="Pfam" id="PF02301">
    <property type="entry name" value="HORMA"/>
    <property type="match status" value="1"/>
</dbReference>
<proteinExistence type="inferred from homology"/>
<dbReference type="FunFam" id="3.30.900.10:FF:000002">
    <property type="entry name" value="Mitotic spindle assembly checkpoint protein MAD2A"/>
    <property type="match status" value="1"/>
</dbReference>
<dbReference type="GO" id="GO:0005737">
    <property type="term" value="C:cytoplasm"/>
    <property type="evidence" value="ECO:0007669"/>
    <property type="project" value="TreeGrafter"/>
</dbReference>
<dbReference type="PANTHER" id="PTHR11842">
    <property type="entry name" value="MITOTIC SPINDLE ASSEMBLY CHECKPOINT PROTEIN MAD2"/>
    <property type="match status" value="1"/>
</dbReference>
<accession>A0AAV0TDS9</accession>
<keyword evidence="5" id="KW-0539">Nucleus</keyword>
<evidence type="ECO:0000256" key="3">
    <source>
        <dbReference type="ARBA" id="ARBA00022618"/>
    </source>
</evidence>
<evidence type="ECO:0000313" key="9">
    <source>
        <dbReference type="Proteomes" id="UP001159659"/>
    </source>
</evidence>
<evidence type="ECO:0000313" key="8">
    <source>
        <dbReference type="EMBL" id="CAI5718407.1"/>
    </source>
</evidence>
<dbReference type="GO" id="GO:0051301">
    <property type="term" value="P:cell division"/>
    <property type="evidence" value="ECO:0007669"/>
    <property type="project" value="UniProtKB-KW"/>
</dbReference>
<name>A0AAV0TDS9_9STRA</name>
<keyword evidence="4" id="KW-0498">Mitosis</keyword>
<comment type="subcellular location">
    <subcellularLocation>
        <location evidence="1">Nucleus</location>
    </subcellularLocation>
</comment>
<gene>
    <name evidence="8" type="ORF">PFR002_LOCUS3627</name>
</gene>
<comment type="caution">
    <text evidence="8">The sequence shown here is derived from an EMBL/GenBank/DDBJ whole genome shotgun (WGS) entry which is preliminary data.</text>
</comment>
<reference evidence="8" key="1">
    <citation type="submission" date="2022-12" db="EMBL/GenBank/DDBJ databases">
        <authorList>
            <person name="Webb A."/>
        </authorList>
    </citation>
    <scope>NUCLEOTIDE SEQUENCE</scope>
    <source>
        <strain evidence="8">Pf2</strain>
    </source>
</reference>
<evidence type="ECO:0000256" key="2">
    <source>
        <dbReference type="ARBA" id="ARBA00010348"/>
    </source>
</evidence>
<organism evidence="8 9">
    <name type="scientific">Peronospora farinosa</name>
    <dbReference type="NCBI Taxonomy" id="134698"/>
    <lineage>
        <taxon>Eukaryota</taxon>
        <taxon>Sar</taxon>
        <taxon>Stramenopiles</taxon>
        <taxon>Oomycota</taxon>
        <taxon>Peronosporomycetes</taxon>
        <taxon>Peronosporales</taxon>
        <taxon>Peronosporaceae</taxon>
        <taxon>Peronospora</taxon>
    </lineage>
</organism>
<evidence type="ECO:0000256" key="6">
    <source>
        <dbReference type="ARBA" id="ARBA00023306"/>
    </source>
</evidence>
<dbReference type="InterPro" id="IPR045091">
    <property type="entry name" value="Mad2-like"/>
</dbReference>
<dbReference type="InterPro" id="IPR036570">
    <property type="entry name" value="HORMA_dom_sf"/>
</dbReference>
<feature type="domain" description="HORMA" evidence="7">
    <location>
        <begin position="28"/>
        <end position="211"/>
    </location>
</feature>
<dbReference type="GO" id="GO:0000776">
    <property type="term" value="C:kinetochore"/>
    <property type="evidence" value="ECO:0007669"/>
    <property type="project" value="TreeGrafter"/>
</dbReference>
<evidence type="ECO:0000259" key="7">
    <source>
        <dbReference type="PROSITE" id="PS50815"/>
    </source>
</evidence>
<dbReference type="GO" id="GO:0005654">
    <property type="term" value="C:nucleoplasm"/>
    <property type="evidence" value="ECO:0007669"/>
    <property type="project" value="TreeGrafter"/>
</dbReference>
<evidence type="ECO:0000256" key="5">
    <source>
        <dbReference type="ARBA" id="ARBA00023242"/>
    </source>
</evidence>
<keyword evidence="6" id="KW-0131">Cell cycle</keyword>
<dbReference type="SUPFAM" id="SSF56019">
    <property type="entry name" value="The spindle assembly checkpoint protein mad2"/>
    <property type="match status" value="1"/>
</dbReference>